<evidence type="ECO:0000256" key="8">
    <source>
        <dbReference type="ARBA" id="ARBA00023172"/>
    </source>
</evidence>
<sequence>MSTFKGVMEGFEDIRVDYFRSTSGLPSPRACFLSHIHSDHLQGLESKLWRTSPIYCSPATREILLRLETKMNRIGYETKVLEARKVQYGHLEKLLKPIPLETPTEIELKPGITLQVTLFDANHCTGAVMFLFELGGSAVLYTGDIRSEPWFVNSLLRNPLLIEYTSGLKTLDCIYLDTSNTEPRIFPPKAHGLKELLGKVSKYPSDTVFHLSTWTYGYEEVWMALSKALKSQIHVSKYAFGIYKSLRGEVADKKGPPTPFHIHEGAALTGYTCGNAFKPGCLTTDPTVRIHSCEKGLRCPLLNNNTVWIQPIVRRRSDGTEEAEPAVVQAGNDLSGCSQIEFDDNVDIDQLMNLFAGASDLVRQDVRQMLSKVLCTPGRVLSLAEFGLDEGIGDVSLSQVAKAIIDAVTERRDGSPSSRVKETLQTLPRIITFPYSRHSSYEELCDLLKIFKPKDVWPCTEDPYHWHEVGLNVKELFGEYCSDEIFRYDREMRRKVAEAEAQQFYVQSQTTASSQLSAQSISPPSKRRPSNLTSMMGVEPGPASASHIKHNSGNIGLSLLGAAKDEISPLDFPSFSSHRDQQGQLGPADTHGEQVGMALMSRDRPAQSKDLRRKSSVTDIEAHNKRSRLSRDNPGSSPTDNKAGHRSQPLTISSDESDAGDPNTPESEADSKGPEDTTELFTFFDPDDEVFRCIACKHEVWGGERGVCTRCDEGASSPPYVEEAFDRAGPMPQITYDDSMEEVIVDSTIVKEIVGDCLDYESSAYDSQDSAQNFFEEYDANSFIDDEEKPEVESEEELSSSDDDWELRFKQLQAQHNGLQTRYSGLSLAYDMLEEEHDEFRRDVLGSQMSMDEDEDMDDDEMDEDGMLIVDVSTPNPIATDIILSQAREQSQESEVSDERIKVRADAFEAAREGGWNDMSLTSVAGNHSIAEIEL</sequence>
<dbReference type="PANTHER" id="PTHR23240">
    <property type="entry name" value="DNA CROSS-LINK REPAIR PROTEIN PSO2/SNM1-RELATED"/>
    <property type="match status" value="1"/>
</dbReference>
<protein>
    <recommendedName>
        <fullName evidence="11">Protein artemis</fullName>
    </recommendedName>
    <alternativeName>
        <fullName evidence="12">DNA cross-link repair 1C protein</fullName>
    </alternativeName>
</protein>
<evidence type="ECO:0000313" key="16">
    <source>
        <dbReference type="Proteomes" id="UP001595075"/>
    </source>
</evidence>
<reference evidence="15 16" key="1">
    <citation type="journal article" date="2024" name="Commun. Biol.">
        <title>Comparative genomic analysis of thermophilic fungi reveals convergent evolutionary adaptations and gene losses.</title>
        <authorList>
            <person name="Steindorff A.S."/>
            <person name="Aguilar-Pontes M.V."/>
            <person name="Robinson A.J."/>
            <person name="Andreopoulos B."/>
            <person name="LaButti K."/>
            <person name="Kuo A."/>
            <person name="Mondo S."/>
            <person name="Riley R."/>
            <person name="Otillar R."/>
            <person name="Haridas S."/>
            <person name="Lipzen A."/>
            <person name="Grimwood J."/>
            <person name="Schmutz J."/>
            <person name="Clum A."/>
            <person name="Reid I.D."/>
            <person name="Moisan M.C."/>
            <person name="Butler G."/>
            <person name="Nguyen T.T.M."/>
            <person name="Dewar K."/>
            <person name="Conant G."/>
            <person name="Drula E."/>
            <person name="Henrissat B."/>
            <person name="Hansel C."/>
            <person name="Singer S."/>
            <person name="Hutchinson M.I."/>
            <person name="de Vries R.P."/>
            <person name="Natvig D.O."/>
            <person name="Powell A.J."/>
            <person name="Tsang A."/>
            <person name="Grigoriev I.V."/>
        </authorList>
    </citation>
    <scope>NUCLEOTIDE SEQUENCE [LARGE SCALE GENOMIC DNA]</scope>
    <source>
        <strain evidence="15 16">CBS 494.80</strain>
    </source>
</reference>
<feature type="compositionally biased region" description="Basic and acidic residues" evidence="13">
    <location>
        <begin position="601"/>
        <end position="610"/>
    </location>
</feature>
<feature type="domain" description="DNA repair metallo-beta-lactamase" evidence="14">
    <location>
        <begin position="421"/>
        <end position="460"/>
    </location>
</feature>
<comment type="caution">
    <text evidence="15">The sequence shown here is derived from an EMBL/GenBank/DDBJ whole genome shotgun (WGS) entry which is preliminary data.</text>
</comment>
<keyword evidence="4" id="KW-0255">Endonuclease</keyword>
<evidence type="ECO:0000256" key="1">
    <source>
        <dbReference type="ARBA" id="ARBA00004123"/>
    </source>
</evidence>
<organism evidence="15 16">
    <name type="scientific">Oculimacula yallundae</name>
    <dbReference type="NCBI Taxonomy" id="86028"/>
    <lineage>
        <taxon>Eukaryota</taxon>
        <taxon>Fungi</taxon>
        <taxon>Dikarya</taxon>
        <taxon>Ascomycota</taxon>
        <taxon>Pezizomycotina</taxon>
        <taxon>Leotiomycetes</taxon>
        <taxon>Helotiales</taxon>
        <taxon>Ploettnerulaceae</taxon>
        <taxon>Oculimacula</taxon>
    </lineage>
</organism>
<keyword evidence="8" id="KW-0233">DNA recombination</keyword>
<dbReference type="EMBL" id="JAZHXI010000024">
    <property type="protein sequence ID" value="KAL2060019.1"/>
    <property type="molecule type" value="Genomic_DNA"/>
</dbReference>
<feature type="region of interest" description="Disordered" evidence="13">
    <location>
        <begin position="570"/>
        <end position="680"/>
    </location>
</feature>
<evidence type="ECO:0000256" key="2">
    <source>
        <dbReference type="ARBA" id="ARBA00010304"/>
    </source>
</evidence>
<evidence type="ECO:0000256" key="7">
    <source>
        <dbReference type="ARBA" id="ARBA00022839"/>
    </source>
</evidence>
<dbReference type="Pfam" id="PF07522">
    <property type="entry name" value="DRMBL"/>
    <property type="match status" value="1"/>
</dbReference>
<keyword evidence="16" id="KW-1185">Reference proteome</keyword>
<evidence type="ECO:0000256" key="13">
    <source>
        <dbReference type="SAM" id="MobiDB-lite"/>
    </source>
</evidence>
<dbReference type="PANTHER" id="PTHR23240:SF8">
    <property type="entry name" value="PROTEIN ARTEMIS"/>
    <property type="match status" value="1"/>
</dbReference>
<accession>A0ABR4BSJ8</accession>
<keyword evidence="5" id="KW-0227">DNA damage</keyword>
<evidence type="ECO:0000256" key="4">
    <source>
        <dbReference type="ARBA" id="ARBA00022759"/>
    </source>
</evidence>
<evidence type="ECO:0000256" key="5">
    <source>
        <dbReference type="ARBA" id="ARBA00022763"/>
    </source>
</evidence>
<keyword evidence="3" id="KW-0540">Nuclease</keyword>
<dbReference type="Proteomes" id="UP001595075">
    <property type="component" value="Unassembled WGS sequence"/>
</dbReference>
<evidence type="ECO:0000256" key="3">
    <source>
        <dbReference type="ARBA" id="ARBA00022722"/>
    </source>
</evidence>
<evidence type="ECO:0000256" key="6">
    <source>
        <dbReference type="ARBA" id="ARBA00022801"/>
    </source>
</evidence>
<evidence type="ECO:0000256" key="12">
    <source>
        <dbReference type="ARBA" id="ARBA00042677"/>
    </source>
</evidence>
<feature type="compositionally biased region" description="Low complexity" evidence="13">
    <location>
        <begin position="507"/>
        <end position="524"/>
    </location>
</feature>
<evidence type="ECO:0000256" key="9">
    <source>
        <dbReference type="ARBA" id="ARBA00023204"/>
    </source>
</evidence>
<gene>
    <name evidence="15" type="ORF">VTL71DRAFT_9841</name>
</gene>
<dbReference type="InterPro" id="IPR036866">
    <property type="entry name" value="RibonucZ/Hydroxyglut_hydro"/>
</dbReference>
<dbReference type="SUPFAM" id="SSF56281">
    <property type="entry name" value="Metallo-hydrolase/oxidoreductase"/>
    <property type="match status" value="1"/>
</dbReference>
<comment type="similarity">
    <text evidence="2">Belongs to the DNA repair metallo-beta-lactamase (DRMBL) family.</text>
</comment>
<evidence type="ECO:0000256" key="11">
    <source>
        <dbReference type="ARBA" id="ARBA00039759"/>
    </source>
</evidence>
<dbReference type="InterPro" id="IPR011084">
    <property type="entry name" value="DRMBL"/>
</dbReference>
<keyword evidence="9" id="KW-0234">DNA repair</keyword>
<keyword evidence="6" id="KW-0378">Hydrolase</keyword>
<proteinExistence type="inferred from homology"/>
<evidence type="ECO:0000313" key="15">
    <source>
        <dbReference type="EMBL" id="KAL2060019.1"/>
    </source>
</evidence>
<name>A0ABR4BSJ8_9HELO</name>
<evidence type="ECO:0000259" key="14">
    <source>
        <dbReference type="Pfam" id="PF07522"/>
    </source>
</evidence>
<evidence type="ECO:0000256" key="10">
    <source>
        <dbReference type="ARBA" id="ARBA00023242"/>
    </source>
</evidence>
<keyword evidence="10" id="KW-0539">Nucleus</keyword>
<dbReference type="Gene3D" id="3.60.15.10">
    <property type="entry name" value="Ribonuclease Z/Hydroxyacylglutathione hydrolase-like"/>
    <property type="match status" value="1"/>
</dbReference>
<feature type="region of interest" description="Disordered" evidence="13">
    <location>
        <begin position="507"/>
        <end position="549"/>
    </location>
</feature>
<comment type="subcellular location">
    <subcellularLocation>
        <location evidence="1">Nucleus</location>
    </subcellularLocation>
</comment>
<keyword evidence="7" id="KW-0269">Exonuclease</keyword>